<feature type="signal peptide" evidence="1">
    <location>
        <begin position="1"/>
        <end position="27"/>
    </location>
</feature>
<dbReference type="Gene3D" id="2.40.10.10">
    <property type="entry name" value="Trypsin-like serine proteases"/>
    <property type="match status" value="2"/>
</dbReference>
<dbReference type="InterPro" id="IPR043504">
    <property type="entry name" value="Peptidase_S1_PA_chymotrypsin"/>
</dbReference>
<dbReference type="AlphaFoldDB" id="A0A9N9EWF7"/>
<proteinExistence type="predicted"/>
<feature type="chain" id="PRO_5040497160" evidence="1">
    <location>
        <begin position="28"/>
        <end position="398"/>
    </location>
</feature>
<dbReference type="Proteomes" id="UP000789405">
    <property type="component" value="Unassembled WGS sequence"/>
</dbReference>
<evidence type="ECO:0000313" key="3">
    <source>
        <dbReference type="Proteomes" id="UP000789405"/>
    </source>
</evidence>
<name>A0A9N9EWF7_9GLOM</name>
<feature type="non-terminal residue" evidence="2">
    <location>
        <position position="398"/>
    </location>
</feature>
<reference evidence="2" key="1">
    <citation type="submission" date="2021-06" db="EMBL/GenBank/DDBJ databases">
        <authorList>
            <person name="Kallberg Y."/>
            <person name="Tangrot J."/>
            <person name="Rosling A."/>
        </authorList>
    </citation>
    <scope>NUCLEOTIDE SEQUENCE</scope>
    <source>
        <strain evidence="2">MA453B</strain>
    </source>
</reference>
<dbReference type="CDD" id="cd21112">
    <property type="entry name" value="alphaLP-like"/>
    <property type="match status" value="1"/>
</dbReference>
<gene>
    <name evidence="2" type="ORF">DERYTH_LOCUS12624</name>
</gene>
<accession>A0A9N9EWF7</accession>
<organism evidence="2 3">
    <name type="scientific">Dentiscutata erythropus</name>
    <dbReference type="NCBI Taxonomy" id="1348616"/>
    <lineage>
        <taxon>Eukaryota</taxon>
        <taxon>Fungi</taxon>
        <taxon>Fungi incertae sedis</taxon>
        <taxon>Mucoromycota</taxon>
        <taxon>Glomeromycotina</taxon>
        <taxon>Glomeromycetes</taxon>
        <taxon>Diversisporales</taxon>
        <taxon>Gigasporaceae</taxon>
        <taxon>Dentiscutata</taxon>
    </lineage>
</organism>
<evidence type="ECO:0000313" key="2">
    <source>
        <dbReference type="EMBL" id="CAG8695167.1"/>
    </source>
</evidence>
<sequence length="398" mass="44434">MRSIYIHLKSLLILFAFILQNCLIVNSQFEPLASFWGVPTKQIPELLNREKNLIIIDSKLQLLLDNSSFGGTYIDVIADQININTVDPSKIDGVKNSLKQFQTHLNFIRVNNSLSQLNFNFNQIVKLSQNFSLTNSIIGIEPEVNDVVIYLDDKDEKNKEFIDSVNFLNPKINPLPKEETIFNPSNLIKKRRINLIHPIVFGGSKIVGFFRSSLTNCSAGFWMKKDNKDFILTAGHCTSSIPPPATFYLEDKEHIIGPMNDFSFEPNDMGFIEHLDNSIVQLRPIIRNFDSESSEILNYFVIDSSDITSIGIHVCKSGHVTGITCGKVIAINAESRTQTGTKKGVFRVSMNFDNGDSGGAIYRYNNGDNPSLFVDAVGIFISGSNSAVGEPIRKALDS</sequence>
<dbReference type="InterPro" id="IPR009003">
    <property type="entry name" value="Peptidase_S1_PA"/>
</dbReference>
<dbReference type="OrthoDB" id="2345133at2759"/>
<dbReference type="SUPFAM" id="SSF50494">
    <property type="entry name" value="Trypsin-like serine proteases"/>
    <property type="match status" value="1"/>
</dbReference>
<protein>
    <submittedName>
        <fullName evidence="2">15044_t:CDS:1</fullName>
    </submittedName>
</protein>
<evidence type="ECO:0000256" key="1">
    <source>
        <dbReference type="SAM" id="SignalP"/>
    </source>
</evidence>
<comment type="caution">
    <text evidence="2">The sequence shown here is derived from an EMBL/GenBank/DDBJ whole genome shotgun (WGS) entry which is preliminary data.</text>
</comment>
<keyword evidence="3" id="KW-1185">Reference proteome</keyword>
<dbReference type="EMBL" id="CAJVPY010008395">
    <property type="protein sequence ID" value="CAG8695167.1"/>
    <property type="molecule type" value="Genomic_DNA"/>
</dbReference>
<keyword evidence="1" id="KW-0732">Signal</keyword>